<proteinExistence type="predicted"/>
<dbReference type="AlphaFoldDB" id="A0A1R1PJP0"/>
<evidence type="ECO:0000313" key="3">
    <source>
        <dbReference type="EMBL" id="OMH81190.1"/>
    </source>
</evidence>
<dbReference type="SUPFAM" id="SSF81901">
    <property type="entry name" value="HCP-like"/>
    <property type="match status" value="2"/>
</dbReference>
<evidence type="ECO:0000256" key="2">
    <source>
        <dbReference type="SAM" id="MobiDB-lite"/>
    </source>
</evidence>
<dbReference type="Pfam" id="PF08238">
    <property type="entry name" value="Sel1"/>
    <property type="match status" value="7"/>
</dbReference>
<dbReference type="InterPro" id="IPR011990">
    <property type="entry name" value="TPR-like_helical_dom_sf"/>
</dbReference>
<protein>
    <submittedName>
        <fullName evidence="3">Protein SKT5</fullName>
    </submittedName>
</protein>
<feature type="region of interest" description="Disordered" evidence="2">
    <location>
        <begin position="1"/>
        <end position="168"/>
    </location>
</feature>
<comment type="caution">
    <text evidence="3">The sequence shown here is derived from an EMBL/GenBank/DDBJ whole genome shotgun (WGS) entry which is preliminary data.</text>
</comment>
<reference evidence="4" key="1">
    <citation type="submission" date="2017-01" db="EMBL/GenBank/DDBJ databases">
        <authorList>
            <person name="Wang Y."/>
            <person name="White M."/>
            <person name="Kvist S."/>
            <person name="Moncalvo J.-M."/>
        </authorList>
    </citation>
    <scope>NUCLEOTIDE SEQUENCE [LARGE SCALE GENOMIC DNA]</scope>
    <source>
        <strain evidence="4">COL-18-3</strain>
    </source>
</reference>
<dbReference type="Gene3D" id="1.25.40.10">
    <property type="entry name" value="Tetratricopeptide repeat domain"/>
    <property type="match status" value="2"/>
</dbReference>
<dbReference type="SMART" id="SM00671">
    <property type="entry name" value="SEL1"/>
    <property type="match status" value="7"/>
</dbReference>
<organism evidence="3 4">
    <name type="scientific">Zancudomyces culisetae</name>
    <name type="common">Gut fungus</name>
    <name type="synonym">Smittium culisetae</name>
    <dbReference type="NCBI Taxonomy" id="1213189"/>
    <lineage>
        <taxon>Eukaryota</taxon>
        <taxon>Fungi</taxon>
        <taxon>Fungi incertae sedis</taxon>
        <taxon>Zoopagomycota</taxon>
        <taxon>Kickxellomycotina</taxon>
        <taxon>Harpellomycetes</taxon>
        <taxon>Harpellales</taxon>
        <taxon>Legeriomycetaceae</taxon>
        <taxon>Zancudomyces</taxon>
    </lineage>
</organism>
<evidence type="ECO:0000256" key="1">
    <source>
        <dbReference type="ARBA" id="ARBA00022737"/>
    </source>
</evidence>
<dbReference type="InterPro" id="IPR006597">
    <property type="entry name" value="Sel1-like"/>
</dbReference>
<feature type="compositionally biased region" description="Acidic residues" evidence="2">
    <location>
        <begin position="124"/>
        <end position="140"/>
    </location>
</feature>
<sequence>MELENGYIESHVLQQEGGKKSKRRVRGDRNASLGKKVPLKKESSDALKGDGLEAVKLEYALKGYSDKSLDQEGEGEEEGEEDEYRQAFSVPQRHEGNEDSPPTYELPKLPESITHKKQTQGREETEEDNDDDSGEGEGEETLSVGKMYEHEESGTSKELSDVPSLGEGDQVDEFEDMAQQRLSRYGSAVDMNNVHSMLLRQSIYSLSSGTQSHSSLARKSYSRLSRTLMDKGSALDMYREAAKKTNDERVQLEYAKFLIHTIETLEGEDKSNGSSEKTLMARDSGIGAVDGFVMGTGSSSASSTPTQSVRSFQIRAADPAEDQNKANLISEAIYWIRFLQKKGNPEASYTLGCWLEDGKYGVVADRSKAFKCFMFAAKLHHNKAACKVAHSYEARGLTSRAFSYFKLASSLGNSSANYRMGIALLRGELGQKKNYKQAIIYLRRSAEIADEDCPDGAYVLALIFLGEYPDKALYENVFLDTEEAHKLLETAANLGMPEAQHKLGYLFEFGEYGFPANPYGSIMYYRLAAEKGYALSQMALSGWYLSGAANVLEQSDALAFDWCSKAAEQNLPRAQFGMGYYYDIGIGVERDLDKAIEWYSLAAKNGNVEAKDRLKKSEAERAAESGGSLRRKVTIGRQQSLLSRSKNKKQKDMCSIM</sequence>
<evidence type="ECO:0000313" key="4">
    <source>
        <dbReference type="Proteomes" id="UP000188320"/>
    </source>
</evidence>
<feature type="compositionally biased region" description="Basic and acidic residues" evidence="2">
    <location>
        <begin position="147"/>
        <end position="160"/>
    </location>
</feature>
<dbReference type="InterPro" id="IPR051726">
    <property type="entry name" value="Chitin_Synth_Reg"/>
</dbReference>
<dbReference type="EMBL" id="LSSK01000953">
    <property type="protein sequence ID" value="OMH81190.1"/>
    <property type="molecule type" value="Genomic_DNA"/>
</dbReference>
<accession>A0A1R1PJP0</accession>
<keyword evidence="4" id="KW-1185">Reference proteome</keyword>
<gene>
    <name evidence="3" type="ORF">AX774_g5345</name>
</gene>
<dbReference type="PANTHER" id="PTHR46430:SF2">
    <property type="entry name" value="CHITIN SYNTHASE REGULATORY FACTOR 4"/>
    <property type="match status" value="1"/>
</dbReference>
<name>A0A1R1PJP0_ZANCU</name>
<feature type="compositionally biased region" description="Basic and acidic residues" evidence="2">
    <location>
        <begin position="39"/>
        <end position="56"/>
    </location>
</feature>
<dbReference type="PANTHER" id="PTHR46430">
    <property type="entry name" value="PROTEIN SKT5-RELATED"/>
    <property type="match status" value="1"/>
</dbReference>
<keyword evidence="1" id="KW-0677">Repeat</keyword>
<dbReference type="Proteomes" id="UP000188320">
    <property type="component" value="Unassembled WGS sequence"/>
</dbReference>
<dbReference type="OrthoDB" id="272077at2759"/>
<feature type="compositionally biased region" description="Acidic residues" evidence="2">
    <location>
        <begin position="71"/>
        <end position="83"/>
    </location>
</feature>